<reference evidence="4" key="1">
    <citation type="journal article" date="2012" name="Nat. Biotechnol.">
        <title>Reference genome sequence of the model plant Setaria.</title>
        <authorList>
            <person name="Bennetzen J.L."/>
            <person name="Schmutz J."/>
            <person name="Wang H."/>
            <person name="Percifield R."/>
            <person name="Hawkins J."/>
            <person name="Pontaroli A.C."/>
            <person name="Estep M."/>
            <person name="Feng L."/>
            <person name="Vaughn J.N."/>
            <person name="Grimwood J."/>
            <person name="Jenkins J."/>
            <person name="Barry K."/>
            <person name="Lindquist E."/>
            <person name="Hellsten U."/>
            <person name="Deshpande S."/>
            <person name="Wang X."/>
            <person name="Wu X."/>
            <person name="Mitros T."/>
            <person name="Triplett J."/>
            <person name="Yang X."/>
            <person name="Ye C.Y."/>
            <person name="Mauro-Herrera M."/>
            <person name="Wang L."/>
            <person name="Li P."/>
            <person name="Sharma M."/>
            <person name="Sharma R."/>
            <person name="Ronald P.C."/>
            <person name="Panaud O."/>
            <person name="Kellogg E.A."/>
            <person name="Brutnell T.P."/>
            <person name="Doust A.N."/>
            <person name="Tuskan G.A."/>
            <person name="Rokhsar D."/>
            <person name="Devos K.M."/>
        </authorList>
    </citation>
    <scope>NUCLEOTIDE SEQUENCE [LARGE SCALE GENOMIC DNA]</scope>
    <source>
        <strain evidence="4">Yugu1</strain>
    </source>
</reference>
<feature type="compositionally biased region" description="Low complexity" evidence="2">
    <location>
        <begin position="77"/>
        <end position="101"/>
    </location>
</feature>
<feature type="compositionally biased region" description="Low complexity" evidence="2">
    <location>
        <begin position="51"/>
        <end position="69"/>
    </location>
</feature>
<sequence length="683" mass="76534">MGLDLLSTFVLPLASVTTEEDTDFFCQRSKSTGCVRPPTLPCGWWAFSKNPASSRSPSLAAARRGAAPRRAPPPLRRPAGPVAPGCGDAGARSAPRPGAGAALSVREIAAALWRMQPPQAPPPGPGRARRRAESSSKRPHTPDHCQQYKAVIQGRTGNRTVSNAPHEMEAHSAVCQIEPEIATKWNHQFMKASRGGYYDYIEHNLRDAGGEIYSVKEELMVAQDRIHELEAECRSTKKQLDHLVKNLAEEKASWKSREHGKVHHILDAVKEELNRERKQRQRAEMMNSKLLNDLSEMKFAAKRYLQDYEKERKARVLMEEVCDELAKEIAEDKAEVEAMRSESMKFRDELEEEKKMLQMAEVWREERVQMKLVDAKLTLEDKYSQLSKLQDELEDFLCSQPGNNLEKGIVREAERLREAICSTKINGIKEFSYKPPPPSEDIFAVFEELKQREDTAEKVIVQCNGNWPKSCASKAHTDSPETDIFLEKQANRYCNQPRTHNEEAEDDSGWETVSQVEENGSSNSPGGSEPSVNGFCGENDASVSGTDWDENCDNDQAHSEISEVCSATAGRSWSKRSFVGLWRSSNSVDQKKMGSNILNGRLSNARMSNVAESPDLKNGEVCDSPQSAGQWRPELLNPDIVRAIKGCIEWPRGVQKHSLKSKLLEAKLDGSKVQLRQALKQKI</sequence>
<dbReference type="OrthoDB" id="1927957at2759"/>
<dbReference type="InterPro" id="IPR043424">
    <property type="entry name" value="BLT-like"/>
</dbReference>
<reference evidence="4" key="2">
    <citation type="submission" date="2015-07" db="EMBL/GenBank/DDBJ databases">
        <authorList>
            <person name="Noorani M."/>
        </authorList>
    </citation>
    <scope>NUCLEOTIDE SEQUENCE</scope>
    <source>
        <strain evidence="4">Yugu1</strain>
    </source>
</reference>
<accession>A0A368RBX2</accession>
<feature type="compositionally biased region" description="Low complexity" evidence="2">
    <location>
        <begin position="516"/>
        <end position="534"/>
    </location>
</feature>
<dbReference type="EMBL" id="CM003532">
    <property type="protein sequence ID" value="RCV27707.1"/>
    <property type="molecule type" value="Genomic_DNA"/>
</dbReference>
<feature type="region of interest" description="Disordered" evidence="2">
    <location>
        <begin position="50"/>
        <end position="101"/>
    </location>
</feature>
<evidence type="ECO:0000256" key="1">
    <source>
        <dbReference type="SAM" id="Coils"/>
    </source>
</evidence>
<dbReference type="STRING" id="4555.A0A368RBX2"/>
<dbReference type="PANTHER" id="PTHR31071">
    <property type="entry name" value="GB|AAF24581.1"/>
    <property type="match status" value="1"/>
</dbReference>
<evidence type="ECO:0000256" key="2">
    <source>
        <dbReference type="SAM" id="MobiDB-lite"/>
    </source>
</evidence>
<keyword evidence="1" id="KW-0175">Coiled coil</keyword>
<feature type="region of interest" description="Disordered" evidence="2">
    <location>
        <begin position="116"/>
        <end position="144"/>
    </location>
</feature>
<feature type="coiled-coil region" evidence="1">
    <location>
        <begin position="322"/>
        <end position="392"/>
    </location>
</feature>
<keyword evidence="3" id="KW-0732">Signal</keyword>
<evidence type="ECO:0008006" key="5">
    <source>
        <dbReference type="Google" id="ProtNLM"/>
    </source>
</evidence>
<feature type="compositionally biased region" description="Basic and acidic residues" evidence="2">
    <location>
        <begin position="131"/>
        <end position="143"/>
    </location>
</feature>
<organism evidence="4">
    <name type="scientific">Setaria italica</name>
    <name type="common">Foxtail millet</name>
    <name type="synonym">Panicum italicum</name>
    <dbReference type="NCBI Taxonomy" id="4555"/>
    <lineage>
        <taxon>Eukaryota</taxon>
        <taxon>Viridiplantae</taxon>
        <taxon>Streptophyta</taxon>
        <taxon>Embryophyta</taxon>
        <taxon>Tracheophyta</taxon>
        <taxon>Spermatophyta</taxon>
        <taxon>Magnoliopsida</taxon>
        <taxon>Liliopsida</taxon>
        <taxon>Poales</taxon>
        <taxon>Poaceae</taxon>
        <taxon>PACMAD clade</taxon>
        <taxon>Panicoideae</taxon>
        <taxon>Panicodae</taxon>
        <taxon>Paniceae</taxon>
        <taxon>Cenchrinae</taxon>
        <taxon>Setaria</taxon>
    </lineage>
</organism>
<gene>
    <name evidence="4" type="ORF">SETIT_5G346400v2</name>
</gene>
<proteinExistence type="predicted"/>
<name>A0A368RBX2_SETIT</name>
<feature type="coiled-coil region" evidence="1">
    <location>
        <begin position="212"/>
        <end position="293"/>
    </location>
</feature>
<evidence type="ECO:0000256" key="3">
    <source>
        <dbReference type="SAM" id="SignalP"/>
    </source>
</evidence>
<feature type="signal peptide" evidence="3">
    <location>
        <begin position="1"/>
        <end position="18"/>
    </location>
</feature>
<evidence type="ECO:0000313" key="4">
    <source>
        <dbReference type="EMBL" id="RCV27707.1"/>
    </source>
</evidence>
<feature type="region of interest" description="Disordered" evidence="2">
    <location>
        <begin position="498"/>
        <end position="554"/>
    </location>
</feature>
<dbReference type="PANTHER" id="PTHR31071:SF36">
    <property type="entry name" value="MYOSIN HEAVY CHAIN-RELATED"/>
    <property type="match status" value="1"/>
</dbReference>
<protein>
    <recommendedName>
        <fullName evidence="5">Transposase Tnp1/En/Spm-like domain-containing protein</fullName>
    </recommendedName>
</protein>
<dbReference type="AlphaFoldDB" id="A0A368RBX2"/>
<feature type="chain" id="PRO_5016612258" description="Transposase Tnp1/En/Spm-like domain-containing protein" evidence="3">
    <location>
        <begin position="19"/>
        <end position="683"/>
    </location>
</feature>